<dbReference type="InParanoid" id="C5LEC5"/>
<keyword evidence="3" id="KW-1185">Reference proteome</keyword>
<dbReference type="RefSeq" id="XP_002773091.1">
    <property type="nucleotide sequence ID" value="XM_002773045.1"/>
</dbReference>
<dbReference type="EMBL" id="GG681224">
    <property type="protein sequence ID" value="EER04907.1"/>
    <property type="molecule type" value="Genomic_DNA"/>
</dbReference>
<evidence type="ECO:0000313" key="2">
    <source>
        <dbReference type="EMBL" id="EER04907.1"/>
    </source>
</evidence>
<dbReference type="Proteomes" id="UP000007800">
    <property type="component" value="Unassembled WGS sequence"/>
</dbReference>
<protein>
    <submittedName>
        <fullName evidence="2">Uncharacterized protein</fullName>
    </submittedName>
</protein>
<evidence type="ECO:0000313" key="3">
    <source>
        <dbReference type="Proteomes" id="UP000007800"/>
    </source>
</evidence>
<organism evidence="3">
    <name type="scientific">Perkinsus marinus (strain ATCC 50983 / TXsc)</name>
    <dbReference type="NCBI Taxonomy" id="423536"/>
    <lineage>
        <taxon>Eukaryota</taxon>
        <taxon>Sar</taxon>
        <taxon>Alveolata</taxon>
        <taxon>Perkinsozoa</taxon>
        <taxon>Perkinsea</taxon>
        <taxon>Perkinsida</taxon>
        <taxon>Perkinsidae</taxon>
        <taxon>Perkinsus</taxon>
    </lineage>
</organism>
<name>C5LEC5_PERM5</name>
<keyword evidence="1" id="KW-0175">Coiled coil</keyword>
<evidence type="ECO:0000256" key="1">
    <source>
        <dbReference type="SAM" id="Coils"/>
    </source>
</evidence>
<dbReference type="AlphaFoldDB" id="C5LEC5"/>
<feature type="coiled-coil region" evidence="1">
    <location>
        <begin position="26"/>
        <end position="150"/>
    </location>
</feature>
<gene>
    <name evidence="2" type="ORF">Pmar_PMAR010459</name>
</gene>
<sequence length="174" mass="20301">MSSGYGCLSGVQFRLERASSGERQKFHEVNQELEKIKKEMPQIEQVCSLRNRLHDEKVARVHSEQELETLKIEMQRKDDRLMQTQAQLHCLEEEYKDLQQQTKESRIALEECSKQLVDEKTNKATACREVERLAGKVNYLEDKIQKDEDDYHRQHAIAVDTLQKELDGIKVGAD</sequence>
<reference evidence="2 3" key="1">
    <citation type="submission" date="2008-07" db="EMBL/GenBank/DDBJ databases">
        <authorList>
            <person name="El-Sayed N."/>
            <person name="Caler E."/>
            <person name="Inman J."/>
            <person name="Amedeo P."/>
            <person name="Hass B."/>
            <person name="Wortman J."/>
        </authorList>
    </citation>
    <scope>NUCLEOTIDE SEQUENCE [LARGE SCALE GENOMIC DNA]</scope>
    <source>
        <strain evidence="3">ATCC 50983 / TXsc</strain>
    </source>
</reference>
<proteinExistence type="predicted"/>
<accession>C5LEC5</accession>
<dbReference type="GeneID" id="9050411"/>